<evidence type="ECO:0000313" key="8">
    <source>
        <dbReference type="Proteomes" id="UP000006310"/>
    </source>
</evidence>
<proteinExistence type="inferred from homology"/>
<evidence type="ECO:0000256" key="2">
    <source>
        <dbReference type="ARBA" id="ARBA00022448"/>
    </source>
</evidence>
<dbReference type="Pfam" id="PF20654">
    <property type="entry name" value="Sec3_C-term"/>
    <property type="match status" value="1"/>
</dbReference>
<feature type="region of interest" description="Disordered" evidence="5">
    <location>
        <begin position="388"/>
        <end position="450"/>
    </location>
</feature>
<dbReference type="SMART" id="SM01313">
    <property type="entry name" value="Sec3-PIP2_bind"/>
    <property type="match status" value="1"/>
</dbReference>
<dbReference type="GO" id="GO:0006893">
    <property type="term" value="P:Golgi to plasma membrane transport"/>
    <property type="evidence" value="ECO:0007669"/>
    <property type="project" value="EnsemblFungi"/>
</dbReference>
<reference evidence="8" key="2">
    <citation type="submission" date="2012-08" db="EMBL/GenBank/DDBJ databases">
        <title>Genome sequence of Kazachstania naganishii.</title>
        <authorList>
            <person name="Gordon J.L."/>
            <person name="Armisen D."/>
            <person name="Proux-Wera E."/>
            <person name="OhEigeartaigh S.S."/>
            <person name="Byrne K.P."/>
            <person name="Wolfe K.H."/>
        </authorList>
    </citation>
    <scope>NUCLEOTIDE SEQUENCE [LARGE SCALE GENOMIC DNA]</scope>
    <source>
        <strain evidence="8">ATCC MYA-139 / BCRC 22969 / CBS 8797 / CCRC 22969 / KCTC 17520 / NBRC 10181 / NCYC 3082</strain>
    </source>
</reference>
<feature type="compositionally biased region" description="Low complexity" evidence="5">
    <location>
        <begin position="62"/>
        <end position="72"/>
    </location>
</feature>
<dbReference type="InterPro" id="IPR028258">
    <property type="entry name" value="Sec3-PIP2_bind"/>
</dbReference>
<evidence type="ECO:0000256" key="3">
    <source>
        <dbReference type="ARBA" id="ARBA00022483"/>
    </source>
</evidence>
<dbReference type="GO" id="GO:0005935">
    <property type="term" value="C:cellular bud neck"/>
    <property type="evidence" value="ECO:0007669"/>
    <property type="project" value="EnsemblFungi"/>
</dbReference>
<dbReference type="GO" id="GO:0005934">
    <property type="term" value="C:cellular bud tip"/>
    <property type="evidence" value="ECO:0007669"/>
    <property type="project" value="EnsemblFungi"/>
</dbReference>
<evidence type="ECO:0000256" key="1">
    <source>
        <dbReference type="ARBA" id="ARBA00006518"/>
    </source>
</evidence>
<accession>J7SAF3</accession>
<reference evidence="7 8" key="1">
    <citation type="journal article" date="2011" name="Proc. Natl. Acad. Sci. U.S.A.">
        <title>Evolutionary erosion of yeast sex chromosomes by mating-type switching accidents.</title>
        <authorList>
            <person name="Gordon J.L."/>
            <person name="Armisen D."/>
            <person name="Proux-Wera E."/>
            <person name="Oheigeartaigh S.S."/>
            <person name="Byrne K.P."/>
            <person name="Wolfe K.H."/>
        </authorList>
    </citation>
    <scope>NUCLEOTIDE SEQUENCE [LARGE SCALE GENOMIC DNA]</scope>
    <source>
        <strain evidence="8">ATCC MYA-139 / BCRC 22969 / CBS 8797 / CCRC 22969 / KCTC 17520 / NBRC 10181 / NCYC 3082</strain>
    </source>
</reference>
<name>J7SAF3_HUIN7</name>
<dbReference type="EMBL" id="HE978325">
    <property type="protein sequence ID" value="CCK72704.1"/>
    <property type="molecule type" value="Genomic_DNA"/>
</dbReference>
<keyword evidence="3" id="KW-0268">Exocytosis</keyword>
<dbReference type="eggNOG" id="ENOG502QSCI">
    <property type="taxonomic scope" value="Eukaryota"/>
</dbReference>
<dbReference type="RefSeq" id="XP_022466949.1">
    <property type="nucleotide sequence ID" value="XM_022610677.1"/>
</dbReference>
<dbReference type="KEGG" id="kng:KNAG_0L00830"/>
<dbReference type="GO" id="GO:0043332">
    <property type="term" value="C:mating projection tip"/>
    <property type="evidence" value="ECO:0007669"/>
    <property type="project" value="EnsemblFungi"/>
</dbReference>
<dbReference type="Gene3D" id="2.30.29.90">
    <property type="match status" value="1"/>
</dbReference>
<evidence type="ECO:0000256" key="4">
    <source>
        <dbReference type="ARBA" id="ARBA00023054"/>
    </source>
</evidence>
<feature type="domain" description="Exocyst complex component Sec3 PIP2-binding N-terminal" evidence="6">
    <location>
        <begin position="128"/>
        <end position="216"/>
    </location>
</feature>
<dbReference type="CDD" id="cd13315">
    <property type="entry name" value="PH_Sec3"/>
    <property type="match status" value="1"/>
</dbReference>
<dbReference type="Pfam" id="PF09763">
    <property type="entry name" value="Sec3_CC"/>
    <property type="match status" value="1"/>
</dbReference>
<sequence>MKSVISPFKKKSHSRQSSRDEGQSHSSIHMRTTSASSTGAPKSSDTIPPVTGSTQSHKRTTSRSSTSSQNSNFLAEQYDRDLKRIISSCFTKPDSKKGTPPNNYITHVRIIEDAKYSSVRPGPDSKLEYKKKRVLILSSMANNPKKVSLHKARENSDGTFQIGRTWDLEEIVKVERDTEIPEGFLLTMGKTYYWETNSPKERTVFIKSLIKMYSQVFEGHVPELVNWDLSMFYLDERSYSRAVRGAKTVFKSVVSPTTDRITPEISGNVADSFQTFESSVPPPRSSYRNSNDIKYYQNEGNLQMNRDSQPEVQQHLLERQNQLERENQKRAEQEQMKQQEMEQRRQAQELELRRRQEMEQHRQQELELRRQQEMEQRRQLEEQIQFEEQRRQQEMEQQRQRENQRQLEEQQESLRQRELKRQAVTREQEQLKGTQQNARGPAQNSLEKAPYQYNPTINEVNERLTPEQLNIPPTSANGEEYNDITESYMGNDASAGVQKQSDSVLENINAMLSDNMQEENGLPAPIPLTEPDLNDSLNSEISYTEAVPLPEEPPAEDDFNAPVDLNAPLENQEVVASKRAVSQPDDSELSFEQGDEVRYSGNFTQEEPHRYHEVSTIQEEEHALPDISDDNIKATASKGSKRVQIKDEELLETLTDINWELDDDADTLIDRLNAKMIEANHSFNKNIITLQTIGPELVPYGESVEQECSKMNPAFSLFLMELNNFSQDIKYLEIQENGLQIESANKKMLWNTLSDLLNTVSLDEDTLKELLKCSIRERNLPWMETQLSLLSKALEAISGEASKQEYTLKDMEALKRRRHYYEKVTELFLERLVKEMGSLFANIKNDGTTNEQLISILQRLLVFSSLISFCKGIDKQKYNLIVEKWNKNIQAVYSGMWGKVLENVKQIASRYEPEKGIAQQQGAERLLQQWQRYRDTRKITTEEPMYIPLLESITSMLDFIQQHCAVYQNFVTIFFHISSDMTFSEYVAKYKDPSSRVVPLDAIQQMDSNRESAIAESKMVSEVFRHIISELVTSLSDLSKSNQTIQPSIMLLLESKIKRLESSNQEFLFAAFKKIHEQMKQLWSDFIDSQVLYIERAVTNNFNKDIFPVVYGLPIFVKNVQDSLIHTARTAKDSDVGMAESNVLKLNSFKKLAVNVVNLLQNEENAETSTSLAKPTISASDLNKTRTLLMNYNWLIELLTAMNGPVGGIFDDAIQNSKNIFESEKDKYANFMLQDTMPKLKSFVDGATRVMETTVTERANPSTWGAYSKQNLQIILNSYSTQEVKVLVRKLHKHLLEDASTGQPESMNMILCEKLWSCLQGQTVSLYLRLYTLLEKYYRGLHPNFSKNDIISAFEEYKK</sequence>
<dbReference type="Proteomes" id="UP000006310">
    <property type="component" value="Chromosome 12"/>
</dbReference>
<dbReference type="GO" id="GO:0051601">
    <property type="term" value="P:exocyst localization"/>
    <property type="evidence" value="ECO:0007669"/>
    <property type="project" value="EnsemblFungi"/>
</dbReference>
<evidence type="ECO:0000256" key="5">
    <source>
        <dbReference type="SAM" id="MobiDB-lite"/>
    </source>
</evidence>
<dbReference type="GO" id="GO:0048309">
    <property type="term" value="P:endoplasmic reticulum inheritance"/>
    <property type="evidence" value="ECO:0007669"/>
    <property type="project" value="EnsemblFungi"/>
</dbReference>
<dbReference type="OMA" id="SFMRVFP"/>
<dbReference type="GO" id="GO:0001927">
    <property type="term" value="P:exocyst assembly"/>
    <property type="evidence" value="ECO:0007669"/>
    <property type="project" value="EnsemblFungi"/>
</dbReference>
<dbReference type="Pfam" id="PF15277">
    <property type="entry name" value="Sec3-PIP2_bind"/>
    <property type="match status" value="1"/>
</dbReference>
<feature type="compositionally biased region" description="Polar residues" evidence="5">
    <location>
        <begin position="431"/>
        <end position="446"/>
    </location>
</feature>
<keyword evidence="8" id="KW-1185">Reference proteome</keyword>
<comment type="similarity">
    <text evidence="1">Belongs to the SEC3 family.</text>
</comment>
<dbReference type="HOGENOM" id="CLU_002075_1_0_1"/>
<dbReference type="InterPro" id="IPR048628">
    <property type="entry name" value="Sec3_C"/>
</dbReference>
<dbReference type="GO" id="GO:0005546">
    <property type="term" value="F:phosphatidylinositol-4,5-bisphosphate binding"/>
    <property type="evidence" value="ECO:0007669"/>
    <property type="project" value="EnsemblFungi"/>
</dbReference>
<dbReference type="GO" id="GO:0000131">
    <property type="term" value="C:incipient cellular bud site"/>
    <property type="evidence" value="ECO:0007669"/>
    <property type="project" value="EnsemblFungi"/>
</dbReference>
<evidence type="ECO:0000313" key="7">
    <source>
        <dbReference type="EMBL" id="CCK72704.1"/>
    </source>
</evidence>
<feature type="region of interest" description="Disordered" evidence="5">
    <location>
        <begin position="1"/>
        <end position="72"/>
    </location>
</feature>
<gene>
    <name evidence="7" type="primary">KNAG0L00830</name>
    <name evidence="7" type="ordered locus">KNAG_0L00830</name>
</gene>
<dbReference type="GO" id="GO:0005886">
    <property type="term" value="C:plasma membrane"/>
    <property type="evidence" value="ECO:0007669"/>
    <property type="project" value="TreeGrafter"/>
</dbReference>
<organism evidence="7 8">
    <name type="scientific">Huiozyma naganishii (strain ATCC MYA-139 / BCRC 22969 / CBS 8797 / KCTC 17520 / NBRC 10181 / NCYC 3082 / Yp74L-3)</name>
    <name type="common">Yeast</name>
    <name type="synonym">Kazachstania naganishii</name>
    <dbReference type="NCBI Taxonomy" id="1071383"/>
    <lineage>
        <taxon>Eukaryota</taxon>
        <taxon>Fungi</taxon>
        <taxon>Dikarya</taxon>
        <taxon>Ascomycota</taxon>
        <taxon>Saccharomycotina</taxon>
        <taxon>Saccharomycetes</taxon>
        <taxon>Saccharomycetales</taxon>
        <taxon>Saccharomycetaceae</taxon>
        <taxon>Huiozyma</taxon>
    </lineage>
</organism>
<keyword evidence="2" id="KW-0813">Transport</keyword>
<dbReference type="PANTHER" id="PTHR16092:SF14">
    <property type="entry name" value="EXOCYST COMPLEX COMPONENT 1 ISOFORM X1"/>
    <property type="match status" value="1"/>
</dbReference>
<feature type="region of interest" description="Disordered" evidence="5">
    <location>
        <begin position="325"/>
        <end position="346"/>
    </location>
</feature>
<protein>
    <recommendedName>
        <fullName evidence="6">Exocyst complex component Sec3 PIP2-binding N-terminal domain-containing protein</fullName>
    </recommendedName>
</protein>
<dbReference type="GO" id="GO:0000145">
    <property type="term" value="C:exocyst"/>
    <property type="evidence" value="ECO:0007669"/>
    <property type="project" value="EnsemblFungi"/>
</dbReference>
<keyword evidence="4" id="KW-0175">Coiled coil</keyword>
<feature type="compositionally biased region" description="Basic and acidic residues" evidence="5">
    <location>
        <begin position="388"/>
        <end position="430"/>
    </location>
</feature>
<evidence type="ECO:0000259" key="6">
    <source>
        <dbReference type="SMART" id="SM01313"/>
    </source>
</evidence>
<dbReference type="OrthoDB" id="27109at2759"/>
<dbReference type="PANTHER" id="PTHR16092">
    <property type="entry name" value="SEC3/SYNTAXIN-RELATED"/>
    <property type="match status" value="1"/>
</dbReference>
<dbReference type="GeneID" id="34528478"/>
<feature type="compositionally biased region" description="Polar residues" evidence="5">
    <location>
        <begin position="24"/>
        <end position="46"/>
    </location>
</feature>
<dbReference type="InterPro" id="IPR019160">
    <property type="entry name" value="Sec3_CC"/>
</dbReference>
<dbReference type="STRING" id="1071383.J7SAF3"/>
<dbReference type="GO" id="GO:0031267">
    <property type="term" value="F:small GTPase binding"/>
    <property type="evidence" value="ECO:0007669"/>
    <property type="project" value="EnsemblFungi"/>
</dbReference>